<feature type="region of interest" description="Disordered" evidence="3">
    <location>
        <begin position="423"/>
        <end position="633"/>
    </location>
</feature>
<feature type="region of interest" description="Disordered" evidence="3">
    <location>
        <begin position="993"/>
        <end position="1027"/>
    </location>
</feature>
<evidence type="ECO:0000256" key="3">
    <source>
        <dbReference type="SAM" id="MobiDB-lite"/>
    </source>
</evidence>
<evidence type="ECO:0000256" key="4">
    <source>
        <dbReference type="SAM" id="SignalP"/>
    </source>
</evidence>
<feature type="chain" id="PRO_5024326782" evidence="4">
    <location>
        <begin position="18"/>
        <end position="1198"/>
    </location>
</feature>
<feature type="region of interest" description="Disordered" evidence="3">
    <location>
        <begin position="771"/>
        <end position="969"/>
    </location>
</feature>
<proteinExistence type="inferred from homology"/>
<dbReference type="GO" id="GO:0031122">
    <property type="term" value="P:cytoplasmic microtubule organization"/>
    <property type="evidence" value="ECO:0007669"/>
    <property type="project" value="TreeGrafter"/>
</dbReference>
<feature type="region of interest" description="Disordered" evidence="3">
    <location>
        <begin position="258"/>
        <end position="304"/>
    </location>
</feature>
<feature type="region of interest" description="Disordered" evidence="3">
    <location>
        <begin position="721"/>
        <end position="759"/>
    </location>
</feature>
<evidence type="ECO:0000259" key="5">
    <source>
        <dbReference type="PROSITE" id="PS51508"/>
    </source>
</evidence>
<dbReference type="Gene3D" id="3.10.20.360">
    <property type="entry name" value="CKK domain"/>
    <property type="match status" value="1"/>
</dbReference>
<accession>A0A5N5TN93</accession>
<feature type="compositionally biased region" description="Low complexity" evidence="3">
    <location>
        <begin position="1017"/>
        <end position="1027"/>
    </location>
</feature>
<protein>
    <submittedName>
        <fullName evidence="6">Patronin</fullName>
    </submittedName>
</protein>
<evidence type="ECO:0000256" key="1">
    <source>
        <dbReference type="PROSITE-ProRule" id="PRU00841"/>
    </source>
</evidence>
<dbReference type="OrthoDB" id="2125658at2759"/>
<dbReference type="GO" id="GO:0007026">
    <property type="term" value="P:negative regulation of microtubule depolymerization"/>
    <property type="evidence" value="ECO:0007669"/>
    <property type="project" value="TreeGrafter"/>
</dbReference>
<feature type="compositionally biased region" description="Low complexity" evidence="3">
    <location>
        <begin position="54"/>
        <end position="68"/>
    </location>
</feature>
<keyword evidence="4" id="KW-0732">Signal</keyword>
<keyword evidence="1" id="KW-0493">Microtubule</keyword>
<feature type="region of interest" description="Disordered" evidence="3">
    <location>
        <begin position="42"/>
        <end position="85"/>
    </location>
</feature>
<feature type="compositionally biased region" description="Low complexity" evidence="3">
    <location>
        <begin position="354"/>
        <end position="374"/>
    </location>
</feature>
<sequence>MWIQLNCLWTLLSSLSLQPILELSLFPHLPLQNSSFPNHHLPQPSLPAIPLNNSSSSHITHSSSSSSSPKLVPTKTPPINSSQSRPNTILYLKDLGTEVSNMSKRWLESSNQMEELRTPDMDAMDYEEYQKSLSQMTDSLTEIQSDIQRLNQQQHQIQTMMHNGVQNSQLPPNAHPHLPQQQLSQFYLHEQQGSPVRRMWSHPANSDGYSSLSPATRRAQWGPVRPMVPQGEYLMGGPPQPTGYYSYQMNQQPMQLPQLNQMGSHQPPPTPPTQQGQGHAFMLHGQPHSLPAGPQANVFQNGQNYYSPDQYRGYLNHMYGNTSRAPPSQTSNAPFRLHNEGTGSGGEENRDKASSSLRSSAQSSPSRQGQQPIRPHQKSPSPSRQIIHAPVSAPPPDDMEPQNVCFIDSDEADKLKRLSISSGSRTYRISHEPGSPTRPTIGTKTFRVPTKKGTPVYDDADLPQPSPPQRSYSPPYSTTQTSKEKEHDLGIRAEPLMEGPKAEKGFYISLDDNPEPKRPKPPLRTRRLSQKKTSAPSTPQTTPNHENAPPIPDRTSLRNSSGILDSPSYGSLKMRRDSSSNRNLPRSVTSPVYSPSNPLYTSRSDATLSPSSSASSIPASRSNSTYWSPENSRSKFSNIGNSIDCNDNYNYSDPHHGSDDTGSDTNFEERTKVLSKRKSKDNKGMSLVIGEDLVNQDSSLNEMEKKKEKLMMMSMRRKQQQEEMKRKKEMEGELKREEEKLKEDMKQRKKEEERARRELILERHKIKKAIEEAEKEGRHYTPPAWYFEDSGSNTPTGKSSSSVRLRSKGSSGGGKPRPKTMHEASFAGSEERLSSKGKKGSYQNVAGGDCSPSVRKSSGRWGSSGSLSRSVGNRGSTGSIGGDYSPSPSRTLDRHSGRRPTSVIGSSGSLLRREHSKGSLYGSRGAGLEYPETYQVHESRRPSATGSRMPTYRYNRTHSYDPQRSGHRKYRSTGNLYGHGDHENAMYHMSEDSGIGRATPPRRAPSPGMSAMTSRHLPSPSGPGSLPPGLFARRRPGAFDDNMSDISTTSSNMDYCGPRLFKQPMAKSNRNIILNAVEYCVFPGVVNQTAKQRVLEEVARSESKHFLILFRDSGCQFRALYSYNPDLEEVFKLYGTGPKQVTDRMFDKFFKYNSGGKCFSQIHTKHLTVTIDAFTIHNSLWQGKKVNLPPKKDMKLVI</sequence>
<dbReference type="InterPro" id="IPR032940">
    <property type="entry name" value="CAMSAP"/>
</dbReference>
<comment type="similarity">
    <text evidence="1">Belongs to the CAMSAP1 family.</text>
</comment>
<dbReference type="PANTHER" id="PTHR21595">
    <property type="entry name" value="PATRONIN"/>
    <property type="match status" value="1"/>
</dbReference>
<dbReference type="GO" id="GO:0005516">
    <property type="term" value="F:calmodulin binding"/>
    <property type="evidence" value="ECO:0007669"/>
    <property type="project" value="InterPro"/>
</dbReference>
<dbReference type="GO" id="GO:0051011">
    <property type="term" value="F:microtubule minus-end binding"/>
    <property type="evidence" value="ECO:0007669"/>
    <property type="project" value="TreeGrafter"/>
</dbReference>
<dbReference type="GO" id="GO:0036449">
    <property type="term" value="C:microtubule minus-end"/>
    <property type="evidence" value="ECO:0007669"/>
    <property type="project" value="TreeGrafter"/>
</dbReference>
<dbReference type="InterPro" id="IPR014797">
    <property type="entry name" value="CKK_CAMSAP"/>
</dbReference>
<evidence type="ECO:0000256" key="2">
    <source>
        <dbReference type="SAM" id="Coils"/>
    </source>
</evidence>
<feature type="signal peptide" evidence="4">
    <location>
        <begin position="1"/>
        <end position="17"/>
    </location>
</feature>
<feature type="compositionally biased region" description="Low complexity" evidence="3">
    <location>
        <begin position="469"/>
        <end position="481"/>
    </location>
</feature>
<dbReference type="FunFam" id="3.10.20.360:FF:000002">
    <property type="entry name" value="Patronin, isoform M"/>
    <property type="match status" value="1"/>
</dbReference>
<dbReference type="Proteomes" id="UP000326759">
    <property type="component" value="Unassembled WGS sequence"/>
</dbReference>
<feature type="domain" description="CKK" evidence="5">
    <location>
        <begin position="1057"/>
        <end position="1191"/>
    </location>
</feature>
<dbReference type="Pfam" id="PF08683">
    <property type="entry name" value="CAMSAP_CKK"/>
    <property type="match status" value="1"/>
</dbReference>
<dbReference type="EMBL" id="SEYY01000297">
    <property type="protein sequence ID" value="KAB7507571.1"/>
    <property type="molecule type" value="Genomic_DNA"/>
</dbReference>
<dbReference type="PANTHER" id="PTHR21595:SF0">
    <property type="entry name" value="PATRONIN"/>
    <property type="match status" value="1"/>
</dbReference>
<feature type="region of interest" description="Disordered" evidence="3">
    <location>
        <begin position="317"/>
        <end position="410"/>
    </location>
</feature>
<dbReference type="SUPFAM" id="SSF50346">
    <property type="entry name" value="PRC-barrel domain"/>
    <property type="match status" value="1"/>
</dbReference>
<gene>
    <name evidence="6" type="primary">Patronin</name>
    <name evidence="6" type="ORF">Anas_00035</name>
</gene>
<dbReference type="InterPro" id="IPR038209">
    <property type="entry name" value="CKK_dom_sf"/>
</dbReference>
<feature type="compositionally biased region" description="Polar residues" evidence="3">
    <location>
        <begin position="580"/>
        <end position="600"/>
    </location>
</feature>
<reference evidence="6 7" key="1">
    <citation type="journal article" date="2019" name="PLoS Biol.">
        <title>Sex chromosomes control vertical transmission of feminizing Wolbachia symbionts in an isopod.</title>
        <authorList>
            <person name="Becking T."/>
            <person name="Chebbi M.A."/>
            <person name="Giraud I."/>
            <person name="Moumen B."/>
            <person name="Laverre T."/>
            <person name="Caubet Y."/>
            <person name="Peccoud J."/>
            <person name="Gilbert C."/>
            <person name="Cordaux R."/>
        </authorList>
    </citation>
    <scope>NUCLEOTIDE SEQUENCE [LARGE SCALE GENOMIC DNA]</scope>
    <source>
        <strain evidence="6">ANa2</strain>
        <tissue evidence="6">Whole body excluding digestive tract and cuticle</tissue>
    </source>
</reference>
<dbReference type="AlphaFoldDB" id="A0A5N5TN93"/>
<dbReference type="PROSITE" id="PS51508">
    <property type="entry name" value="CKK"/>
    <property type="match status" value="1"/>
</dbReference>
<feature type="compositionally biased region" description="Low complexity" evidence="3">
    <location>
        <begin position="601"/>
        <end position="625"/>
    </location>
</feature>
<name>A0A5N5TN93_9CRUS</name>
<comment type="caution">
    <text evidence="6">The sequence shown here is derived from an EMBL/GenBank/DDBJ whole genome shotgun (WGS) entry which is preliminary data.</text>
</comment>
<dbReference type="InterPro" id="IPR011033">
    <property type="entry name" value="PRC_barrel-like_sf"/>
</dbReference>
<feature type="compositionally biased region" description="Polar residues" evidence="3">
    <location>
        <begin position="319"/>
        <end position="333"/>
    </location>
</feature>
<comment type="domain">
    <text evidence="1">The CKK domain binds microtubules.</text>
</comment>
<keyword evidence="7" id="KW-1185">Reference proteome</keyword>
<feature type="compositionally biased region" description="Basic and acidic residues" evidence="3">
    <location>
        <begin position="482"/>
        <end position="491"/>
    </location>
</feature>
<feature type="compositionally biased region" description="Polar residues" evidence="3">
    <location>
        <begin position="531"/>
        <end position="545"/>
    </location>
</feature>
<feature type="compositionally biased region" description="Low complexity" evidence="3">
    <location>
        <begin position="853"/>
        <end position="876"/>
    </location>
</feature>
<evidence type="ECO:0000313" key="6">
    <source>
        <dbReference type="EMBL" id="KAB7507571.1"/>
    </source>
</evidence>
<feature type="compositionally biased region" description="Basic residues" evidence="3">
    <location>
        <begin position="519"/>
        <end position="530"/>
    </location>
</feature>
<keyword evidence="2" id="KW-0175">Coiled coil</keyword>
<evidence type="ECO:0000313" key="7">
    <source>
        <dbReference type="Proteomes" id="UP000326759"/>
    </source>
</evidence>
<feature type="coiled-coil region" evidence="2">
    <location>
        <begin position="126"/>
        <end position="153"/>
    </location>
</feature>
<organism evidence="6 7">
    <name type="scientific">Armadillidium nasatum</name>
    <dbReference type="NCBI Taxonomy" id="96803"/>
    <lineage>
        <taxon>Eukaryota</taxon>
        <taxon>Metazoa</taxon>
        <taxon>Ecdysozoa</taxon>
        <taxon>Arthropoda</taxon>
        <taxon>Crustacea</taxon>
        <taxon>Multicrustacea</taxon>
        <taxon>Malacostraca</taxon>
        <taxon>Eumalacostraca</taxon>
        <taxon>Peracarida</taxon>
        <taxon>Isopoda</taxon>
        <taxon>Oniscidea</taxon>
        <taxon>Crinocheta</taxon>
        <taxon>Armadillidiidae</taxon>
        <taxon>Armadillidium</taxon>
    </lineage>
</organism>
<dbReference type="SMART" id="SM01051">
    <property type="entry name" value="CAMSAP_CKK"/>
    <property type="match status" value="1"/>
</dbReference>